<gene>
    <name evidence="2" type="ORF">P8935_13000</name>
</gene>
<keyword evidence="1" id="KW-1133">Transmembrane helix</keyword>
<dbReference type="AlphaFoldDB" id="A0AAU7DDS9"/>
<feature type="transmembrane region" description="Helical" evidence="1">
    <location>
        <begin position="20"/>
        <end position="48"/>
    </location>
</feature>
<dbReference type="EMBL" id="CP121196">
    <property type="protein sequence ID" value="XBH15486.1"/>
    <property type="molecule type" value="Genomic_DNA"/>
</dbReference>
<evidence type="ECO:0000256" key="1">
    <source>
        <dbReference type="SAM" id="Phobius"/>
    </source>
</evidence>
<name>A0AAU7DDS9_9BACT</name>
<proteinExistence type="predicted"/>
<organism evidence="2">
    <name type="scientific">Telmatobacter sp. DSM 110680</name>
    <dbReference type="NCBI Taxonomy" id="3036704"/>
    <lineage>
        <taxon>Bacteria</taxon>
        <taxon>Pseudomonadati</taxon>
        <taxon>Acidobacteriota</taxon>
        <taxon>Terriglobia</taxon>
        <taxon>Terriglobales</taxon>
        <taxon>Acidobacteriaceae</taxon>
        <taxon>Telmatobacter</taxon>
    </lineage>
</organism>
<evidence type="ECO:0000313" key="2">
    <source>
        <dbReference type="EMBL" id="XBH15486.1"/>
    </source>
</evidence>
<sequence length="86" mass="9568">MTPNVAVVHINFPHGPNFRLWLPLFLLWIPAILLAPIILLALLIGCLISGVRFWQTIAAFWALLCSLPGTDVRVATEGNRVLVRIL</sequence>
<protein>
    <submittedName>
        <fullName evidence="2">Uncharacterized protein</fullName>
    </submittedName>
</protein>
<reference evidence="2" key="1">
    <citation type="submission" date="2023-03" db="EMBL/GenBank/DDBJ databases">
        <title>Edaphobacter sp.</title>
        <authorList>
            <person name="Huber K.J."/>
            <person name="Papendorf J."/>
            <person name="Pilke C."/>
            <person name="Bunk B."/>
            <person name="Sproeer C."/>
            <person name="Pester M."/>
        </authorList>
    </citation>
    <scope>NUCLEOTIDE SEQUENCE</scope>
    <source>
        <strain evidence="2">DSM 110680</strain>
    </source>
</reference>
<dbReference type="RefSeq" id="WP_348260719.1">
    <property type="nucleotide sequence ID" value="NZ_CP121196.1"/>
</dbReference>
<keyword evidence="1" id="KW-0472">Membrane</keyword>
<accession>A0AAU7DDS9</accession>
<keyword evidence="1" id="KW-0812">Transmembrane</keyword>